<feature type="transmembrane region" description="Helical" evidence="7">
    <location>
        <begin position="38"/>
        <end position="57"/>
    </location>
</feature>
<evidence type="ECO:0000256" key="1">
    <source>
        <dbReference type="ARBA" id="ARBA00004651"/>
    </source>
</evidence>
<keyword evidence="4 7" id="KW-0812">Transmembrane</keyword>
<dbReference type="EMBL" id="JBHSON010000056">
    <property type="protein sequence ID" value="MFC5750654.1"/>
    <property type="molecule type" value="Genomic_DNA"/>
</dbReference>
<dbReference type="CDD" id="cd06261">
    <property type="entry name" value="TM_PBP2"/>
    <property type="match status" value="1"/>
</dbReference>
<dbReference type="SUPFAM" id="SSF161098">
    <property type="entry name" value="MetI-like"/>
    <property type="match status" value="1"/>
</dbReference>
<feature type="transmembrane region" description="Helical" evidence="7">
    <location>
        <begin position="155"/>
        <end position="174"/>
    </location>
</feature>
<keyword evidence="6 7" id="KW-0472">Membrane</keyword>
<feature type="transmembrane region" description="Helical" evidence="7">
    <location>
        <begin position="124"/>
        <end position="148"/>
    </location>
</feature>
<keyword evidence="5 7" id="KW-1133">Transmembrane helix</keyword>
<evidence type="ECO:0000256" key="3">
    <source>
        <dbReference type="ARBA" id="ARBA00022475"/>
    </source>
</evidence>
<evidence type="ECO:0000256" key="7">
    <source>
        <dbReference type="RuleBase" id="RU363032"/>
    </source>
</evidence>
<evidence type="ECO:0000313" key="9">
    <source>
        <dbReference type="EMBL" id="MFC5750654.1"/>
    </source>
</evidence>
<comment type="caution">
    <text evidence="9">The sequence shown here is derived from an EMBL/GenBank/DDBJ whole genome shotgun (WGS) entry which is preliminary data.</text>
</comment>
<evidence type="ECO:0000256" key="2">
    <source>
        <dbReference type="ARBA" id="ARBA00022448"/>
    </source>
</evidence>
<evidence type="ECO:0000256" key="6">
    <source>
        <dbReference type="ARBA" id="ARBA00023136"/>
    </source>
</evidence>
<proteinExistence type="inferred from homology"/>
<gene>
    <name evidence="9" type="ORF">ACFPZN_33960</name>
</gene>
<sequence>MTTTDTPAAAVVAAPATSGVAAKKSGGLTGTLRTVLPPIGVFLAAIGIWYLVSYVLLSERRRFLLPPPHEVVRVGMLDWENLSEILEGLRTTAIVALSGFAIAICVGTLFAIMMSQAKWVERSFYPYAVILQTLPVLAMTPLVGLWFGYGSSSRIIICTILALFPIITSTLFGLQSVEPSQRDLFTLMKTGRLERFWRLDLPSAMPSVLTGLRTSGGLAVIGAIVADFFFRQGDPGIGRLLDVYRTNLETERLYTALIFSSLLGLVLFILNTLITRRVLKNWHASVRD</sequence>
<keyword evidence="2 7" id="KW-0813">Transport</keyword>
<evidence type="ECO:0000256" key="5">
    <source>
        <dbReference type="ARBA" id="ARBA00022989"/>
    </source>
</evidence>
<keyword evidence="10" id="KW-1185">Reference proteome</keyword>
<dbReference type="PROSITE" id="PS50928">
    <property type="entry name" value="ABC_TM1"/>
    <property type="match status" value="1"/>
</dbReference>
<name>A0ABW1A8R1_9ACTN</name>
<feature type="domain" description="ABC transmembrane type-1" evidence="8">
    <location>
        <begin position="89"/>
        <end position="275"/>
    </location>
</feature>
<dbReference type="InterPro" id="IPR000515">
    <property type="entry name" value="MetI-like"/>
</dbReference>
<evidence type="ECO:0000259" key="8">
    <source>
        <dbReference type="PROSITE" id="PS50928"/>
    </source>
</evidence>
<dbReference type="PANTHER" id="PTHR30151">
    <property type="entry name" value="ALKANE SULFONATE ABC TRANSPORTER-RELATED, MEMBRANE SUBUNIT"/>
    <property type="match status" value="1"/>
</dbReference>
<comment type="subcellular location">
    <subcellularLocation>
        <location evidence="1 7">Cell membrane</location>
        <topology evidence="1 7">Multi-pass membrane protein</topology>
    </subcellularLocation>
</comment>
<feature type="transmembrane region" description="Helical" evidence="7">
    <location>
        <begin position="93"/>
        <end position="112"/>
    </location>
</feature>
<dbReference type="Pfam" id="PF00528">
    <property type="entry name" value="BPD_transp_1"/>
    <property type="match status" value="1"/>
</dbReference>
<dbReference type="RefSeq" id="WP_378286408.1">
    <property type="nucleotide sequence ID" value="NZ_JBHSON010000056.1"/>
</dbReference>
<evidence type="ECO:0000313" key="10">
    <source>
        <dbReference type="Proteomes" id="UP001596074"/>
    </source>
</evidence>
<reference evidence="10" key="1">
    <citation type="journal article" date="2019" name="Int. J. Syst. Evol. Microbiol.">
        <title>The Global Catalogue of Microorganisms (GCM) 10K type strain sequencing project: providing services to taxonomists for standard genome sequencing and annotation.</title>
        <authorList>
            <consortium name="The Broad Institute Genomics Platform"/>
            <consortium name="The Broad Institute Genome Sequencing Center for Infectious Disease"/>
            <person name="Wu L."/>
            <person name="Ma J."/>
        </authorList>
    </citation>
    <scope>NUCLEOTIDE SEQUENCE [LARGE SCALE GENOMIC DNA]</scope>
    <source>
        <strain evidence="10">KCTC 42087</strain>
    </source>
</reference>
<protein>
    <submittedName>
        <fullName evidence="9">ABC transporter permease</fullName>
    </submittedName>
</protein>
<dbReference type="PANTHER" id="PTHR30151:SF41">
    <property type="entry name" value="ABC TRANSPORTER PERMEASE PROTEIN"/>
    <property type="match status" value="1"/>
</dbReference>
<dbReference type="InterPro" id="IPR035906">
    <property type="entry name" value="MetI-like_sf"/>
</dbReference>
<feature type="transmembrane region" description="Helical" evidence="7">
    <location>
        <begin position="253"/>
        <end position="274"/>
    </location>
</feature>
<dbReference type="Gene3D" id="1.10.3720.10">
    <property type="entry name" value="MetI-like"/>
    <property type="match status" value="1"/>
</dbReference>
<comment type="similarity">
    <text evidence="7">Belongs to the binding-protein-dependent transport system permease family.</text>
</comment>
<evidence type="ECO:0000256" key="4">
    <source>
        <dbReference type="ARBA" id="ARBA00022692"/>
    </source>
</evidence>
<accession>A0ABW1A8R1</accession>
<keyword evidence="3" id="KW-1003">Cell membrane</keyword>
<organism evidence="9 10">
    <name type="scientific">Actinomadura rugatobispora</name>
    <dbReference type="NCBI Taxonomy" id="1994"/>
    <lineage>
        <taxon>Bacteria</taxon>
        <taxon>Bacillati</taxon>
        <taxon>Actinomycetota</taxon>
        <taxon>Actinomycetes</taxon>
        <taxon>Streptosporangiales</taxon>
        <taxon>Thermomonosporaceae</taxon>
        <taxon>Actinomadura</taxon>
    </lineage>
</organism>
<dbReference type="Proteomes" id="UP001596074">
    <property type="component" value="Unassembled WGS sequence"/>
</dbReference>